<dbReference type="SMART" id="SM00256">
    <property type="entry name" value="FBOX"/>
    <property type="match status" value="1"/>
</dbReference>
<dbReference type="Pfam" id="PF12937">
    <property type="entry name" value="F-box-like"/>
    <property type="match status" value="1"/>
</dbReference>
<comment type="caution">
    <text evidence="2">The sequence shown here is derived from an EMBL/GenBank/DDBJ whole genome shotgun (WGS) entry which is preliminary data.</text>
</comment>
<dbReference type="PANTHER" id="PTHR31672">
    <property type="entry name" value="BNACNNG10540D PROTEIN"/>
    <property type="match status" value="1"/>
</dbReference>
<sequence>MFLQCFKWIPHFCHQLVWLVAIREKGFVKPLPDDIIIDILSRLPAECVLECRKVCRMWLALTSTPHFIEMHLKRATPEIFVQCLYYPNLVKDELDLFIFYEGAKKGKMIKKMRAGSIMYFLKGQRPVLIGSCNGLLLFVSRFQKRTYGICNPVTRQRVHLIAPKYSSGFICGFFFHSPTKEFRLLYVVWESIGFVYFICTLGDKSWRRLATVFPYEPVRFARSVMVNGVLYWMVDFRCGYNGVIIPCSNSVMMFNVETEDFRSMPHPKMECGVHRHRHAKMQLVEMEGQLTFYRVDDKLMLGIWVLEKYENWFWVRKYEVNLNWDVRRYPFLGYELDPDISIVYIRNDELLLDWCGRGLFRYHMGHNFIEKIDKAGMKMPNWETHRKCITIMVIKSLSIII</sequence>
<dbReference type="OrthoDB" id="911383at2759"/>
<feature type="domain" description="F-box" evidence="1">
    <location>
        <begin position="25"/>
        <end position="75"/>
    </location>
</feature>
<dbReference type="InterPro" id="IPR017451">
    <property type="entry name" value="F-box-assoc_interact_dom"/>
</dbReference>
<dbReference type="AlphaFoldDB" id="A0A7J0ERM5"/>
<name>A0A7J0ERM5_9ERIC</name>
<keyword evidence="3" id="KW-1185">Reference proteome</keyword>
<dbReference type="Proteomes" id="UP000585474">
    <property type="component" value="Unassembled WGS sequence"/>
</dbReference>
<evidence type="ECO:0000259" key="1">
    <source>
        <dbReference type="PROSITE" id="PS50181"/>
    </source>
</evidence>
<evidence type="ECO:0000313" key="2">
    <source>
        <dbReference type="EMBL" id="GFY89131.1"/>
    </source>
</evidence>
<dbReference type="InterPro" id="IPR036047">
    <property type="entry name" value="F-box-like_dom_sf"/>
</dbReference>
<organism evidence="2 3">
    <name type="scientific">Actinidia rufa</name>
    <dbReference type="NCBI Taxonomy" id="165716"/>
    <lineage>
        <taxon>Eukaryota</taxon>
        <taxon>Viridiplantae</taxon>
        <taxon>Streptophyta</taxon>
        <taxon>Embryophyta</taxon>
        <taxon>Tracheophyta</taxon>
        <taxon>Spermatophyta</taxon>
        <taxon>Magnoliopsida</taxon>
        <taxon>eudicotyledons</taxon>
        <taxon>Gunneridae</taxon>
        <taxon>Pentapetalae</taxon>
        <taxon>asterids</taxon>
        <taxon>Ericales</taxon>
        <taxon>Actinidiaceae</taxon>
        <taxon>Actinidia</taxon>
    </lineage>
</organism>
<accession>A0A7J0ERM5</accession>
<evidence type="ECO:0000313" key="3">
    <source>
        <dbReference type="Proteomes" id="UP000585474"/>
    </source>
</evidence>
<dbReference type="SUPFAM" id="SSF81383">
    <property type="entry name" value="F-box domain"/>
    <property type="match status" value="1"/>
</dbReference>
<dbReference type="InterPro" id="IPR013187">
    <property type="entry name" value="F-box-assoc_dom_typ3"/>
</dbReference>
<proteinExistence type="predicted"/>
<dbReference type="CDD" id="cd22157">
    <property type="entry name" value="F-box_AtFBW1-like"/>
    <property type="match status" value="1"/>
</dbReference>
<dbReference type="Gene3D" id="1.20.1280.50">
    <property type="match status" value="1"/>
</dbReference>
<gene>
    <name evidence="2" type="ORF">Acr_06g0010710</name>
</gene>
<reference evidence="2 3" key="1">
    <citation type="submission" date="2019-07" db="EMBL/GenBank/DDBJ databases">
        <title>De Novo Assembly of kiwifruit Actinidia rufa.</title>
        <authorList>
            <person name="Sugita-Konishi S."/>
            <person name="Sato K."/>
            <person name="Mori E."/>
            <person name="Abe Y."/>
            <person name="Kisaki G."/>
            <person name="Hamano K."/>
            <person name="Suezawa K."/>
            <person name="Otani M."/>
            <person name="Fukuda T."/>
            <person name="Manabe T."/>
            <person name="Gomi K."/>
            <person name="Tabuchi M."/>
            <person name="Akimitsu K."/>
            <person name="Kataoka I."/>
        </authorList>
    </citation>
    <scope>NUCLEOTIDE SEQUENCE [LARGE SCALE GENOMIC DNA]</scope>
    <source>
        <strain evidence="3">cv. Fuchu</strain>
    </source>
</reference>
<dbReference type="PROSITE" id="PS50181">
    <property type="entry name" value="FBOX"/>
    <property type="match status" value="1"/>
</dbReference>
<dbReference type="InterPro" id="IPR050796">
    <property type="entry name" value="SCF_F-box_component"/>
</dbReference>
<dbReference type="NCBIfam" id="TIGR01640">
    <property type="entry name" value="F_box_assoc_1"/>
    <property type="match status" value="1"/>
</dbReference>
<dbReference type="InterPro" id="IPR001810">
    <property type="entry name" value="F-box_dom"/>
</dbReference>
<dbReference type="EMBL" id="BJWL01000006">
    <property type="protein sequence ID" value="GFY89131.1"/>
    <property type="molecule type" value="Genomic_DNA"/>
</dbReference>
<protein>
    <recommendedName>
        <fullName evidence="1">F-box domain-containing protein</fullName>
    </recommendedName>
</protein>
<dbReference type="Pfam" id="PF08268">
    <property type="entry name" value="FBA_3"/>
    <property type="match status" value="1"/>
</dbReference>